<dbReference type="EMBL" id="CP065989">
    <property type="protein sequence ID" value="QQB15429.1"/>
    <property type="molecule type" value="Genomic_DNA"/>
</dbReference>
<keyword evidence="1" id="KW-0812">Transmembrane</keyword>
<feature type="transmembrane region" description="Helical" evidence="1">
    <location>
        <begin position="69"/>
        <end position="86"/>
    </location>
</feature>
<accession>A0A7T4A182</accession>
<keyword evidence="1" id="KW-0472">Membrane</keyword>
<reference evidence="2 3" key="1">
    <citation type="submission" date="2020-12" db="EMBL/GenBank/DDBJ databases">
        <title>FDA dAtabase for Regulatory Grade micrObial Sequences (FDA-ARGOS): Supporting development and validation of Infectious Disease Dx tests.</title>
        <authorList>
            <person name="Sproer C."/>
            <person name="Gronow S."/>
            <person name="Severitt S."/>
            <person name="Schroder I."/>
            <person name="Tallon L."/>
            <person name="Sadzewicz L."/>
            <person name="Zhao X."/>
            <person name="Boylan J."/>
            <person name="Ott S."/>
            <person name="Bowen H."/>
            <person name="Vavikolanu K."/>
            <person name="Mehta A."/>
            <person name="Aluvathingal J."/>
            <person name="Nadendla S."/>
            <person name="Lowell S."/>
            <person name="Myers T."/>
            <person name="Yan Y."/>
            <person name="Sichtig H."/>
        </authorList>
    </citation>
    <scope>NUCLEOTIDE SEQUENCE [LARGE SCALE GENOMIC DNA]</scope>
    <source>
        <strain evidence="2 3">FDAARGOS_990</strain>
    </source>
</reference>
<name>A0A7T4A182_9MICO</name>
<evidence type="ECO:0000313" key="2">
    <source>
        <dbReference type="EMBL" id="QQB15429.1"/>
    </source>
</evidence>
<feature type="transmembrane region" description="Helical" evidence="1">
    <location>
        <begin position="16"/>
        <end position="36"/>
    </location>
</feature>
<organism evidence="2 3">
    <name type="scientific">Brevibacterium casei</name>
    <dbReference type="NCBI Taxonomy" id="33889"/>
    <lineage>
        <taxon>Bacteria</taxon>
        <taxon>Bacillati</taxon>
        <taxon>Actinomycetota</taxon>
        <taxon>Actinomycetes</taxon>
        <taxon>Micrococcales</taxon>
        <taxon>Brevibacteriaceae</taxon>
        <taxon>Brevibacterium</taxon>
    </lineage>
</organism>
<keyword evidence="1" id="KW-1133">Transmembrane helix</keyword>
<evidence type="ECO:0000313" key="3">
    <source>
        <dbReference type="Proteomes" id="UP000595374"/>
    </source>
</evidence>
<sequence length="173" mass="18996">MSDEADGEEPNPGGGWLFNAVLTLLSLVVVLLILAILGLLIALIVRALTVVIADPALAFTVIGDNATAIGAWAAAFVGLFTVIVLARTNRTRAKEAVRNDFREFMEWALENLNQTDDYASRLFAFEVVQRFANDPPKFLDKWDSELAERVVDLVAAESEDKKRKSDSSLSGWL</sequence>
<protein>
    <submittedName>
        <fullName evidence="2">Uncharacterized protein</fullName>
    </submittedName>
</protein>
<feature type="transmembrane region" description="Helical" evidence="1">
    <location>
        <begin position="43"/>
        <end position="63"/>
    </location>
</feature>
<dbReference type="RefSeq" id="WP_198500417.1">
    <property type="nucleotide sequence ID" value="NZ_CP065989.1"/>
</dbReference>
<proteinExistence type="predicted"/>
<gene>
    <name evidence="2" type="ORF">I6H47_05665</name>
</gene>
<evidence type="ECO:0000256" key="1">
    <source>
        <dbReference type="SAM" id="Phobius"/>
    </source>
</evidence>
<dbReference type="AlphaFoldDB" id="A0A7T4A182"/>
<dbReference type="Proteomes" id="UP000595374">
    <property type="component" value="Chromosome"/>
</dbReference>